<feature type="region of interest" description="Disordered" evidence="1">
    <location>
        <begin position="254"/>
        <end position="278"/>
    </location>
</feature>
<evidence type="ECO:0000256" key="1">
    <source>
        <dbReference type="SAM" id="MobiDB-lite"/>
    </source>
</evidence>
<dbReference type="GeneID" id="30993545"/>
<gene>
    <name evidence="2" type="ORF">HYPBUDRAFT_11375</name>
</gene>
<proteinExistence type="predicted"/>
<evidence type="ECO:0000313" key="3">
    <source>
        <dbReference type="Proteomes" id="UP000095085"/>
    </source>
</evidence>
<evidence type="ECO:0000313" key="2">
    <source>
        <dbReference type="EMBL" id="ODV68263.1"/>
    </source>
</evidence>
<dbReference type="OrthoDB" id="4072912at2759"/>
<dbReference type="AlphaFoldDB" id="A0A1E4RLX2"/>
<accession>A0A1E4RLX2</accession>
<protein>
    <submittedName>
        <fullName evidence="2">Uncharacterized protein</fullName>
    </submittedName>
</protein>
<dbReference type="EMBL" id="KV454540">
    <property type="protein sequence ID" value="ODV68263.1"/>
    <property type="molecule type" value="Genomic_DNA"/>
</dbReference>
<dbReference type="Proteomes" id="UP000095085">
    <property type="component" value="Unassembled WGS sequence"/>
</dbReference>
<dbReference type="RefSeq" id="XP_020077330.1">
    <property type="nucleotide sequence ID" value="XM_020218995.1"/>
</dbReference>
<keyword evidence="3" id="KW-1185">Reference proteome</keyword>
<reference evidence="3" key="1">
    <citation type="submission" date="2016-05" db="EMBL/GenBank/DDBJ databases">
        <title>Comparative genomics of biotechnologically important yeasts.</title>
        <authorList>
            <consortium name="DOE Joint Genome Institute"/>
            <person name="Riley R."/>
            <person name="Haridas S."/>
            <person name="Wolfe K.H."/>
            <person name="Lopes M.R."/>
            <person name="Hittinger C.T."/>
            <person name="Goker M."/>
            <person name="Salamov A."/>
            <person name="Wisecaver J."/>
            <person name="Long T.M."/>
            <person name="Aerts A.L."/>
            <person name="Barry K."/>
            <person name="Choi C."/>
            <person name="Clum A."/>
            <person name="Coughlan A.Y."/>
            <person name="Deshpande S."/>
            <person name="Douglass A.P."/>
            <person name="Hanson S.J."/>
            <person name="Klenk H.-P."/>
            <person name="Labutti K."/>
            <person name="Lapidus A."/>
            <person name="Lindquist E."/>
            <person name="Lipzen A."/>
            <person name="Meier-Kolthoff J.P."/>
            <person name="Ohm R.A."/>
            <person name="Otillar R.P."/>
            <person name="Pangilinan J."/>
            <person name="Peng Y."/>
            <person name="Rokas A."/>
            <person name="Rosa C.A."/>
            <person name="Scheuner C."/>
            <person name="Sibirny A.A."/>
            <person name="Slot J.C."/>
            <person name="Stielow J.B."/>
            <person name="Sun H."/>
            <person name="Kurtzman C.P."/>
            <person name="Blackwell M."/>
            <person name="Grigoriev I.V."/>
            <person name="Jeffries T.W."/>
        </authorList>
    </citation>
    <scope>NUCLEOTIDE SEQUENCE [LARGE SCALE GENOMIC DNA]</scope>
    <source>
        <strain evidence="3">NRRL Y-1933</strain>
    </source>
</reference>
<organism evidence="2 3">
    <name type="scientific">Hyphopichia burtonii NRRL Y-1933</name>
    <dbReference type="NCBI Taxonomy" id="984485"/>
    <lineage>
        <taxon>Eukaryota</taxon>
        <taxon>Fungi</taxon>
        <taxon>Dikarya</taxon>
        <taxon>Ascomycota</taxon>
        <taxon>Saccharomycotina</taxon>
        <taxon>Pichiomycetes</taxon>
        <taxon>Debaryomycetaceae</taxon>
        <taxon>Hyphopichia</taxon>
    </lineage>
</organism>
<sequence>MTDENNYIVPGNFVGQLPTLNTIPLKVQKSYHHITPLKQLDPHNHSNVPSFLKYDQFLIADSIKKPLSDAPNDDSRLTDSPINKELSFAKNHLNEISENQDAFGSYESEDDNEVFYESSPVLPNDQLHPVSSDSEYYPTLLSETLKPTVKVYIDPHMTKPLPQSIDLKFDIHDSELLLDPLVAYAPFSDLNEESDEMKLLNVLQLEIENFEEEPKAFSWLDCINLSYYNLRCMIFGMSDDEYFEKYPWAKFFHEEESEEGEEEEKEEGDEYYNDSEQD</sequence>
<name>A0A1E4RLX2_9ASCO</name>
<feature type="compositionally biased region" description="Acidic residues" evidence="1">
    <location>
        <begin position="255"/>
        <end position="278"/>
    </location>
</feature>